<name>A0ACC1YCC3_MELAZ</name>
<protein>
    <submittedName>
        <fullName evidence="1">Myb transcription factor</fullName>
    </submittedName>
</protein>
<keyword evidence="2" id="KW-1185">Reference proteome</keyword>
<gene>
    <name evidence="1" type="ORF">OWV82_008651</name>
</gene>
<evidence type="ECO:0000313" key="2">
    <source>
        <dbReference type="Proteomes" id="UP001164539"/>
    </source>
</evidence>
<dbReference type="EMBL" id="CM051397">
    <property type="protein sequence ID" value="KAJ4720898.1"/>
    <property type="molecule type" value="Genomic_DNA"/>
</dbReference>
<reference evidence="1 2" key="1">
    <citation type="journal article" date="2023" name="Science">
        <title>Complex scaffold remodeling in plant triterpene biosynthesis.</title>
        <authorList>
            <person name="De La Pena R."/>
            <person name="Hodgson H."/>
            <person name="Liu J.C."/>
            <person name="Stephenson M.J."/>
            <person name="Martin A.C."/>
            <person name="Owen C."/>
            <person name="Harkess A."/>
            <person name="Leebens-Mack J."/>
            <person name="Jimenez L.E."/>
            <person name="Osbourn A."/>
            <person name="Sattely E.S."/>
        </authorList>
    </citation>
    <scope>NUCLEOTIDE SEQUENCE [LARGE SCALE GENOMIC DNA]</scope>
    <source>
        <strain evidence="2">cv. JPN11</strain>
        <tissue evidence="1">Leaf</tissue>
    </source>
</reference>
<proteinExistence type="predicted"/>
<feature type="non-terminal residue" evidence="1">
    <location>
        <position position="87"/>
    </location>
</feature>
<organism evidence="1 2">
    <name type="scientific">Melia azedarach</name>
    <name type="common">Chinaberry tree</name>
    <dbReference type="NCBI Taxonomy" id="155640"/>
    <lineage>
        <taxon>Eukaryota</taxon>
        <taxon>Viridiplantae</taxon>
        <taxon>Streptophyta</taxon>
        <taxon>Embryophyta</taxon>
        <taxon>Tracheophyta</taxon>
        <taxon>Spermatophyta</taxon>
        <taxon>Magnoliopsida</taxon>
        <taxon>eudicotyledons</taxon>
        <taxon>Gunneridae</taxon>
        <taxon>Pentapetalae</taxon>
        <taxon>rosids</taxon>
        <taxon>malvids</taxon>
        <taxon>Sapindales</taxon>
        <taxon>Meliaceae</taxon>
        <taxon>Melia</taxon>
    </lineage>
</organism>
<sequence length="87" mass="10171">MAKASGCGNTSLRKGTWTAEEDWKLINYIKRYGIWNWSQMPKPAGLLRSGKSCRLRWLNYLRPDIKRGNFSQEEDEIIIMLHEKLGN</sequence>
<dbReference type="Proteomes" id="UP001164539">
    <property type="component" value="Chromosome 4"/>
</dbReference>
<accession>A0ACC1YCC3</accession>
<evidence type="ECO:0000313" key="1">
    <source>
        <dbReference type="EMBL" id="KAJ4720898.1"/>
    </source>
</evidence>
<comment type="caution">
    <text evidence="1">The sequence shown here is derived from an EMBL/GenBank/DDBJ whole genome shotgun (WGS) entry which is preliminary data.</text>
</comment>